<keyword evidence="4" id="KW-0560">Oxidoreductase</keyword>
<evidence type="ECO:0000256" key="6">
    <source>
        <dbReference type="ARBA" id="ARBA00023062"/>
    </source>
</evidence>
<dbReference type="InterPro" id="IPR005931">
    <property type="entry name" value="P5CDH/ALDH4A1"/>
</dbReference>
<dbReference type="PANTHER" id="PTHR42862:SF1">
    <property type="entry name" value="DELTA-1-PYRROLINE-5-CARBOXYLATE DEHYDROGENASE 2, ISOFORM A-RELATED"/>
    <property type="match status" value="1"/>
</dbReference>
<dbReference type="RefSeq" id="WP_341465281.1">
    <property type="nucleotide sequence ID" value="NZ_FQTU01000009.1"/>
</dbReference>
<evidence type="ECO:0000256" key="4">
    <source>
        <dbReference type="ARBA" id="ARBA00023002"/>
    </source>
</evidence>
<evidence type="ECO:0000256" key="8">
    <source>
        <dbReference type="ARBA" id="ARBA00048142"/>
    </source>
</evidence>
<dbReference type="NCBIfam" id="TIGR01236">
    <property type="entry name" value="D1pyr5carbox1"/>
    <property type="match status" value="1"/>
</dbReference>
<dbReference type="GO" id="GO:0010133">
    <property type="term" value="P:L-proline catabolic process to L-glutamate"/>
    <property type="evidence" value="ECO:0007669"/>
    <property type="project" value="UniProtKB-UniPathway"/>
</dbReference>
<dbReference type="PANTHER" id="PTHR42862">
    <property type="entry name" value="DELTA-1-PYRROLINE-5-CARBOXYLATE DEHYDROGENASE 1, ISOFORM A-RELATED"/>
    <property type="match status" value="1"/>
</dbReference>
<proteinExistence type="inferred from homology"/>
<evidence type="ECO:0000313" key="10">
    <source>
        <dbReference type="EMBL" id="SHE91905.1"/>
    </source>
</evidence>
<dbReference type="PROSITE" id="PS00070">
    <property type="entry name" value="ALDEHYDE_DEHYDR_CYS"/>
    <property type="match status" value="1"/>
</dbReference>
<feature type="domain" description="Aldehyde dehydrogenase" evidence="9">
    <location>
        <begin position="55"/>
        <end position="511"/>
    </location>
</feature>
<dbReference type="InterPro" id="IPR016161">
    <property type="entry name" value="Ald_DH/histidinol_DH"/>
</dbReference>
<evidence type="ECO:0000256" key="3">
    <source>
        <dbReference type="ARBA" id="ARBA00012884"/>
    </source>
</evidence>
<comment type="similarity">
    <text evidence="2">Belongs to the aldehyde dehydrogenase family.</text>
</comment>
<comment type="catalytic activity">
    <reaction evidence="8">
        <text>L-glutamate 5-semialdehyde + NAD(+) + H2O = L-glutamate + NADH + 2 H(+)</text>
        <dbReference type="Rhea" id="RHEA:30235"/>
        <dbReference type="ChEBI" id="CHEBI:15377"/>
        <dbReference type="ChEBI" id="CHEBI:15378"/>
        <dbReference type="ChEBI" id="CHEBI:29985"/>
        <dbReference type="ChEBI" id="CHEBI:57540"/>
        <dbReference type="ChEBI" id="CHEBI:57945"/>
        <dbReference type="ChEBI" id="CHEBI:58066"/>
        <dbReference type="EC" id="1.2.1.88"/>
    </reaction>
</comment>
<evidence type="ECO:0000256" key="7">
    <source>
        <dbReference type="ARBA" id="ARBA00032259"/>
    </source>
</evidence>
<dbReference type="InterPro" id="IPR015590">
    <property type="entry name" value="Aldehyde_DH_dom"/>
</dbReference>
<dbReference type="GO" id="GO:0004657">
    <property type="term" value="F:proline dehydrogenase activity"/>
    <property type="evidence" value="ECO:0007669"/>
    <property type="project" value="UniProtKB-ARBA"/>
</dbReference>
<comment type="pathway">
    <text evidence="1">Amino-acid degradation; L-proline degradation into L-glutamate; L-glutamate from L-proline: step 2/2.</text>
</comment>
<dbReference type="EC" id="1.2.1.88" evidence="3"/>
<dbReference type="InterPro" id="IPR016163">
    <property type="entry name" value="Ald_DH_C"/>
</dbReference>
<dbReference type="AlphaFoldDB" id="A0A1M4XEJ1"/>
<dbReference type="InterPro" id="IPR050485">
    <property type="entry name" value="Proline_metab_enzyme"/>
</dbReference>
<dbReference type="InterPro" id="IPR016160">
    <property type="entry name" value="Ald_DH_CS_CYS"/>
</dbReference>
<dbReference type="FunFam" id="3.40.309.10:FF:000005">
    <property type="entry name" value="1-pyrroline-5-carboxylate dehydrogenase 1"/>
    <property type="match status" value="1"/>
</dbReference>
<dbReference type="FunFam" id="3.40.605.10:FF:000006">
    <property type="entry name" value="1-pyrroline-5-carboxylate dehydrogenase"/>
    <property type="match status" value="1"/>
</dbReference>
<dbReference type="Gene3D" id="3.40.309.10">
    <property type="entry name" value="Aldehyde Dehydrogenase, Chain A, domain 2"/>
    <property type="match status" value="1"/>
</dbReference>
<organism evidence="10 11">
    <name type="scientific">Alkalibacter saccharofermentans DSM 14828</name>
    <dbReference type="NCBI Taxonomy" id="1120975"/>
    <lineage>
        <taxon>Bacteria</taxon>
        <taxon>Bacillati</taxon>
        <taxon>Bacillota</taxon>
        <taxon>Clostridia</taxon>
        <taxon>Eubacteriales</taxon>
        <taxon>Eubacteriaceae</taxon>
        <taxon>Alkalibacter</taxon>
    </lineage>
</organism>
<keyword evidence="5" id="KW-0520">NAD</keyword>
<dbReference type="CDD" id="cd07123">
    <property type="entry name" value="ALDH_F4-17_P5CDH"/>
    <property type="match status" value="1"/>
</dbReference>
<sequence length="542" mass="60090">MNAIFDSPKPINEPVLSYRKNSEEKKALKEELKNLISQTIKIPLIIGGEEVYTEKQMKCIVPHDKNHVLGYCSVAGEKEADLAIKAAISAKNEWNSLSWNDRQSIFLKAASLLSTKYRAVVNAATMLAQSKTVYQAEIDAVCELCDFLRFNVKYLDQIYASQPLSDEYTWNKSIYRALEGFVLAVSPFNFTSIAANLPAAPAMAGNTVIWKPASASVYSSYYIMKLLIEAGLPPGVINFVPGKGSEIGKRFLTCPNLAGVHFTGSTKVFRGMWKVIGENIDNYKTYPRIVGETGGKDFIFAHSSASIKALVAAMIRGGFEYQGQKCSAASRVYIPESIWFDVKEHLLNETGKIKMGDVEDFSNFMGALIDEEAFIKVTRYIQYAKESNEAKILIGGHWDDGSGYFVEPTVIQTSNPKFITMEEEIFGPVLTVYVYDDKKLEETLKLCDKTSGYALTGAIFSQNPTITALMSKILANAAGNFYINDKPTGAVVGRQPFGGARHSGTNDKAGSMLNMLRWMSPLTVKESFLPPESFEYPHMEEK</sequence>
<dbReference type="Gene3D" id="3.40.605.10">
    <property type="entry name" value="Aldehyde Dehydrogenase, Chain A, domain 1"/>
    <property type="match status" value="1"/>
</dbReference>
<dbReference type="InterPro" id="IPR016162">
    <property type="entry name" value="Ald_DH_N"/>
</dbReference>
<dbReference type="Proteomes" id="UP000184251">
    <property type="component" value="Unassembled WGS sequence"/>
</dbReference>
<evidence type="ECO:0000256" key="2">
    <source>
        <dbReference type="ARBA" id="ARBA00009986"/>
    </source>
</evidence>
<keyword evidence="6" id="KW-0642">Proline metabolism</keyword>
<evidence type="ECO:0000259" key="9">
    <source>
        <dbReference type="Pfam" id="PF00171"/>
    </source>
</evidence>
<dbReference type="EMBL" id="FQTU01000009">
    <property type="protein sequence ID" value="SHE91905.1"/>
    <property type="molecule type" value="Genomic_DNA"/>
</dbReference>
<evidence type="ECO:0000256" key="1">
    <source>
        <dbReference type="ARBA" id="ARBA00004786"/>
    </source>
</evidence>
<dbReference type="GO" id="GO:0003842">
    <property type="term" value="F:L-glutamate gamma-semialdehyde dehydrogenase activity"/>
    <property type="evidence" value="ECO:0007669"/>
    <property type="project" value="UniProtKB-EC"/>
</dbReference>
<evidence type="ECO:0000256" key="5">
    <source>
        <dbReference type="ARBA" id="ARBA00023027"/>
    </source>
</evidence>
<name>A0A1M4XEJ1_9FIRM</name>
<dbReference type="UniPathway" id="UPA00261">
    <property type="reaction ID" value="UER00374"/>
</dbReference>
<accession>A0A1M4XEJ1</accession>
<evidence type="ECO:0000313" key="11">
    <source>
        <dbReference type="Proteomes" id="UP000184251"/>
    </source>
</evidence>
<dbReference type="Pfam" id="PF00171">
    <property type="entry name" value="Aldedh"/>
    <property type="match status" value="1"/>
</dbReference>
<dbReference type="STRING" id="1120975.SAMN02746064_01494"/>
<dbReference type="GO" id="GO:0009898">
    <property type="term" value="C:cytoplasmic side of plasma membrane"/>
    <property type="evidence" value="ECO:0007669"/>
    <property type="project" value="TreeGrafter"/>
</dbReference>
<keyword evidence="11" id="KW-1185">Reference proteome</keyword>
<protein>
    <recommendedName>
        <fullName evidence="7">L-glutamate gamma-semialdehyde dehydrogenase</fullName>
        <ecNumber evidence="3">1.2.1.88</ecNumber>
    </recommendedName>
    <alternativeName>
        <fullName evidence="7">L-glutamate gamma-semialdehyde dehydrogenase</fullName>
    </alternativeName>
</protein>
<reference evidence="10 11" key="1">
    <citation type="submission" date="2016-11" db="EMBL/GenBank/DDBJ databases">
        <authorList>
            <person name="Jaros S."/>
            <person name="Januszkiewicz K."/>
            <person name="Wedrychowicz H."/>
        </authorList>
    </citation>
    <scope>NUCLEOTIDE SEQUENCE [LARGE SCALE GENOMIC DNA]</scope>
    <source>
        <strain evidence="10 11">DSM 14828</strain>
    </source>
</reference>
<gene>
    <name evidence="10" type="ORF">SAMN02746064_01494</name>
</gene>
<dbReference type="SUPFAM" id="SSF53720">
    <property type="entry name" value="ALDH-like"/>
    <property type="match status" value="1"/>
</dbReference>